<evidence type="ECO:0000256" key="8">
    <source>
        <dbReference type="ARBA" id="ARBA00022798"/>
    </source>
</evidence>
<keyword evidence="11" id="KW-0443">Lipid metabolism</keyword>
<comment type="caution">
    <text evidence="14">Lacks conserved residue(s) required for the propagation of feature annotation.</text>
</comment>
<keyword evidence="10 14" id="KW-1133">Transmembrane helix</keyword>
<evidence type="ECO:0000256" key="2">
    <source>
        <dbReference type="ARBA" id="ARBA00004771"/>
    </source>
</evidence>
<evidence type="ECO:0000313" key="15">
    <source>
        <dbReference type="EMBL" id="GMI53270.1"/>
    </source>
</evidence>
<evidence type="ECO:0000256" key="13">
    <source>
        <dbReference type="ARBA" id="ARBA00023315"/>
    </source>
</evidence>
<keyword evidence="9 14" id="KW-0256">Endoplasmic reticulum</keyword>
<dbReference type="EMBL" id="BRYB01006616">
    <property type="protein sequence ID" value="GMI53270.1"/>
    <property type="molecule type" value="Genomic_DNA"/>
</dbReference>
<comment type="subcellular location">
    <subcellularLocation>
        <location evidence="1 14">Endoplasmic reticulum membrane</location>
        <topology evidence="1 14">Multi-pass membrane protein</topology>
    </subcellularLocation>
</comment>
<protein>
    <recommendedName>
        <fullName evidence="14">Acyltransferase</fullName>
        <ecNumber evidence="14">2.3.1.-</ecNumber>
    </recommendedName>
</protein>
<reference evidence="15 16" key="1">
    <citation type="journal article" date="2023" name="Commun. Biol.">
        <title>Genome analysis of Parmales, the sister group of diatoms, reveals the evolutionary specialization of diatoms from phago-mixotrophs to photoautotrophs.</title>
        <authorList>
            <person name="Ban H."/>
            <person name="Sato S."/>
            <person name="Yoshikawa S."/>
            <person name="Yamada K."/>
            <person name="Nakamura Y."/>
            <person name="Ichinomiya M."/>
            <person name="Sato N."/>
            <person name="Blanc-Mathieu R."/>
            <person name="Endo H."/>
            <person name="Kuwata A."/>
            <person name="Ogata H."/>
        </authorList>
    </citation>
    <scope>NUCLEOTIDE SEQUENCE [LARGE SCALE GENOMIC DNA]</scope>
</reference>
<evidence type="ECO:0000256" key="6">
    <source>
        <dbReference type="ARBA" id="ARBA00022679"/>
    </source>
</evidence>
<dbReference type="Proteomes" id="UP001165060">
    <property type="component" value="Unassembled WGS sequence"/>
</dbReference>
<comment type="caution">
    <text evidence="15">The sequence shown here is derived from an EMBL/GenBank/DDBJ whole genome shotgun (WGS) entry which is preliminary data.</text>
</comment>
<comment type="pathway">
    <text evidence="2">Glycerolipid metabolism; triacylglycerol biosynthesis.</text>
</comment>
<keyword evidence="8" id="KW-0319">Glycerol metabolism</keyword>
<keyword evidence="7 14" id="KW-0812">Transmembrane</keyword>
<keyword evidence="16" id="KW-1185">Reference proteome</keyword>
<evidence type="ECO:0000313" key="16">
    <source>
        <dbReference type="Proteomes" id="UP001165060"/>
    </source>
</evidence>
<gene>
    <name evidence="15" type="ORF">TeGR_g15179</name>
</gene>
<keyword evidence="6 14" id="KW-0808">Transferase</keyword>
<dbReference type="EC" id="2.3.1.-" evidence="14"/>
<keyword evidence="5" id="KW-0444">Lipid biosynthesis</keyword>
<name>A0ABQ6NAV2_9STRA</name>
<proteinExistence type="inferred from homology"/>
<evidence type="ECO:0000256" key="11">
    <source>
        <dbReference type="ARBA" id="ARBA00023098"/>
    </source>
</evidence>
<dbReference type="InterPro" id="IPR007130">
    <property type="entry name" value="DAGAT"/>
</dbReference>
<dbReference type="Pfam" id="PF03982">
    <property type="entry name" value="DAGAT"/>
    <property type="match status" value="1"/>
</dbReference>
<keyword evidence="12 14" id="KW-0472">Membrane</keyword>
<evidence type="ECO:0000256" key="14">
    <source>
        <dbReference type="RuleBase" id="RU367023"/>
    </source>
</evidence>
<evidence type="ECO:0000256" key="7">
    <source>
        <dbReference type="ARBA" id="ARBA00022692"/>
    </source>
</evidence>
<sequence length="309" mass="34998">MKNLLTVFTVHCAHCYILYFANFATTFPLTAYVAFLYPTILFFILPVIAWSVAQFLQHPELTDGAPRPSFQRNKLYAMWSSYLSASVVPNLSLGTSPFIVAIHPHGLPLWPHWANFLLGSLPFKDFRILADSSMLRFPLLRETCLFVGCVDYGRTTAAYNLKKGRSLVVFPGGHKEVMLTRYQRERVNLLKVFGFVKLAIQSGTPLLPCYAFGAVDMFSTSDFLYELRMTVVRMGICVPFFWGPMGLMGPHKVRLTVVVGDPVDVGELRESPSRTEVAEVHARYCDALQVLFDTRKGEYGYGDRTLEFY</sequence>
<comment type="similarity">
    <text evidence="4 14">Belongs to the diacylglycerol acyltransferase family.</text>
</comment>
<dbReference type="PANTHER" id="PTHR12317:SF0">
    <property type="entry name" value="ACYLTRANSFERASE"/>
    <property type="match status" value="1"/>
</dbReference>
<organism evidence="15 16">
    <name type="scientific">Tetraparma gracilis</name>
    <dbReference type="NCBI Taxonomy" id="2962635"/>
    <lineage>
        <taxon>Eukaryota</taxon>
        <taxon>Sar</taxon>
        <taxon>Stramenopiles</taxon>
        <taxon>Ochrophyta</taxon>
        <taxon>Bolidophyceae</taxon>
        <taxon>Parmales</taxon>
        <taxon>Triparmaceae</taxon>
        <taxon>Tetraparma</taxon>
    </lineage>
</organism>
<keyword evidence="13" id="KW-0012">Acyltransferase</keyword>
<accession>A0ABQ6NAV2</accession>
<evidence type="ECO:0000256" key="10">
    <source>
        <dbReference type="ARBA" id="ARBA00022989"/>
    </source>
</evidence>
<dbReference type="PANTHER" id="PTHR12317">
    <property type="entry name" value="DIACYLGLYCEROL O-ACYLTRANSFERASE"/>
    <property type="match status" value="1"/>
</dbReference>
<evidence type="ECO:0000256" key="1">
    <source>
        <dbReference type="ARBA" id="ARBA00004477"/>
    </source>
</evidence>
<evidence type="ECO:0000256" key="12">
    <source>
        <dbReference type="ARBA" id="ARBA00023136"/>
    </source>
</evidence>
<dbReference type="SUPFAM" id="SSF69593">
    <property type="entry name" value="Glycerol-3-phosphate (1)-acyltransferase"/>
    <property type="match status" value="1"/>
</dbReference>
<evidence type="ECO:0000256" key="4">
    <source>
        <dbReference type="ARBA" id="ARBA00005420"/>
    </source>
</evidence>
<evidence type="ECO:0000256" key="5">
    <source>
        <dbReference type="ARBA" id="ARBA00022516"/>
    </source>
</evidence>
<evidence type="ECO:0000256" key="3">
    <source>
        <dbReference type="ARBA" id="ARBA00005189"/>
    </source>
</evidence>
<comment type="pathway">
    <text evidence="3">Lipid metabolism.</text>
</comment>
<evidence type="ECO:0000256" key="9">
    <source>
        <dbReference type="ARBA" id="ARBA00022824"/>
    </source>
</evidence>
<feature type="transmembrane region" description="Helical" evidence="14">
    <location>
        <begin position="31"/>
        <end position="53"/>
    </location>
</feature>